<dbReference type="RefSeq" id="WP_076452150.1">
    <property type="nucleotide sequence ID" value="NZ_FTOJ01000007.1"/>
</dbReference>
<evidence type="ECO:0000256" key="8">
    <source>
        <dbReference type="RuleBase" id="RU004057"/>
    </source>
</evidence>
<evidence type="ECO:0000256" key="2">
    <source>
        <dbReference type="ARBA" id="ARBA00022448"/>
    </source>
</evidence>
<evidence type="ECO:0000256" key="4">
    <source>
        <dbReference type="ARBA" id="ARBA00022692"/>
    </source>
</evidence>
<dbReference type="PANTHER" id="PTHR30625:SF15">
    <property type="entry name" value="BIOPOLYMER TRANSPORT PROTEIN EXBB"/>
    <property type="match status" value="1"/>
</dbReference>
<keyword evidence="12" id="KW-1185">Reference proteome</keyword>
<reference evidence="11 12" key="1">
    <citation type="submission" date="2016-11" db="EMBL/GenBank/DDBJ databases">
        <title>Whole genomes of Flavobacteriaceae.</title>
        <authorList>
            <person name="Stine C."/>
            <person name="Li C."/>
            <person name="Tadesse D."/>
        </authorList>
    </citation>
    <scope>NUCLEOTIDE SEQUENCE [LARGE SCALE GENOMIC DNA]</scope>
    <source>
        <strain evidence="11 12">DSM 21068</strain>
    </source>
</reference>
<dbReference type="OrthoDB" id="4045at2"/>
<keyword evidence="11" id="KW-0282">Flagellum</keyword>
<feature type="transmembrane region" description="Helical" evidence="9">
    <location>
        <begin position="20"/>
        <end position="40"/>
    </location>
</feature>
<evidence type="ECO:0000256" key="6">
    <source>
        <dbReference type="ARBA" id="ARBA00022989"/>
    </source>
</evidence>
<dbReference type="InterPro" id="IPR002898">
    <property type="entry name" value="MotA_ExbB_proton_chnl"/>
</dbReference>
<keyword evidence="3" id="KW-1003">Cell membrane</keyword>
<proteinExistence type="inferred from homology"/>
<evidence type="ECO:0000259" key="10">
    <source>
        <dbReference type="Pfam" id="PF01618"/>
    </source>
</evidence>
<keyword evidence="4 9" id="KW-0812">Transmembrane</keyword>
<comment type="similarity">
    <text evidence="8">Belongs to the exbB/tolQ family.</text>
</comment>
<accession>A0A2S7KDT7</accession>
<dbReference type="EMBL" id="MUGO01000016">
    <property type="protein sequence ID" value="PQA92225.1"/>
    <property type="molecule type" value="Genomic_DNA"/>
</dbReference>
<gene>
    <name evidence="11" type="ORF">B0A70_11420</name>
</gene>
<dbReference type="PANTHER" id="PTHR30625">
    <property type="entry name" value="PROTEIN TOLQ"/>
    <property type="match status" value="1"/>
</dbReference>
<keyword evidence="11" id="KW-0969">Cilium</keyword>
<evidence type="ECO:0000256" key="7">
    <source>
        <dbReference type="ARBA" id="ARBA00023136"/>
    </source>
</evidence>
<comment type="subcellular location">
    <subcellularLocation>
        <location evidence="1">Cell membrane</location>
        <topology evidence="1">Multi-pass membrane protein</topology>
    </subcellularLocation>
    <subcellularLocation>
        <location evidence="8">Membrane</location>
        <topology evidence="8">Multi-pass membrane protein</topology>
    </subcellularLocation>
</comment>
<evidence type="ECO:0000313" key="11">
    <source>
        <dbReference type="EMBL" id="PQA92225.1"/>
    </source>
</evidence>
<name>A0A2S7KDT7_9FLAO</name>
<comment type="caution">
    <text evidence="11">The sequence shown here is derived from an EMBL/GenBank/DDBJ whole genome shotgun (WGS) entry which is preliminary data.</text>
</comment>
<evidence type="ECO:0000256" key="9">
    <source>
        <dbReference type="SAM" id="Phobius"/>
    </source>
</evidence>
<dbReference type="GO" id="GO:0005886">
    <property type="term" value="C:plasma membrane"/>
    <property type="evidence" value="ECO:0007669"/>
    <property type="project" value="UniProtKB-SubCell"/>
</dbReference>
<feature type="transmembrane region" description="Helical" evidence="9">
    <location>
        <begin position="197"/>
        <end position="223"/>
    </location>
</feature>
<keyword evidence="5 8" id="KW-0653">Protein transport</keyword>
<protein>
    <submittedName>
        <fullName evidence="11">Flagellar motor protein MotA</fullName>
    </submittedName>
</protein>
<organism evidence="11 12">
    <name type="scientific">Chryseobacterium piscicola</name>
    <dbReference type="NCBI Taxonomy" id="551459"/>
    <lineage>
        <taxon>Bacteria</taxon>
        <taxon>Pseudomonadati</taxon>
        <taxon>Bacteroidota</taxon>
        <taxon>Flavobacteriia</taxon>
        <taxon>Flavobacteriales</taxon>
        <taxon>Weeksellaceae</taxon>
        <taxon>Chryseobacterium group</taxon>
        <taxon>Chryseobacterium</taxon>
    </lineage>
</organism>
<evidence type="ECO:0000256" key="5">
    <source>
        <dbReference type="ARBA" id="ARBA00022927"/>
    </source>
</evidence>
<evidence type="ECO:0000256" key="3">
    <source>
        <dbReference type="ARBA" id="ARBA00022475"/>
    </source>
</evidence>
<keyword evidence="2 8" id="KW-0813">Transport</keyword>
<dbReference type="InterPro" id="IPR050790">
    <property type="entry name" value="ExbB/TolQ_transport"/>
</dbReference>
<sequence>MEMNVSKNEEQVVAKKKSGLNPAIVIPVLFVIGVAIYMFVLGNPSNFQHTEKFKGALSVALSDVEGKKIEPAEGSMMGIVYKGGPVVPILLTFMITVLVFSIERALILGRASGKNNLDNFVTTIRTYLNKNQINEALEECDRQQGSVGNVVKEGLTTYKILEKDATLNKEQKLVALSKSLEEATTLEMPMLEKNMMILSTLGTVATLIALLGTVLGMIKAFAALGAGGGSPDAAALSTGISEALINTALGIGTSAIAIILYNYFTSKIDGLTYKIDEIGLSIQQSFAEFN</sequence>
<feature type="transmembrane region" description="Helical" evidence="9">
    <location>
        <begin position="243"/>
        <end position="264"/>
    </location>
</feature>
<keyword evidence="7 9" id="KW-0472">Membrane</keyword>
<keyword evidence="11" id="KW-0966">Cell projection</keyword>
<evidence type="ECO:0000256" key="1">
    <source>
        <dbReference type="ARBA" id="ARBA00004651"/>
    </source>
</evidence>
<evidence type="ECO:0000313" key="12">
    <source>
        <dbReference type="Proteomes" id="UP000238314"/>
    </source>
</evidence>
<dbReference type="GO" id="GO:0017038">
    <property type="term" value="P:protein import"/>
    <property type="evidence" value="ECO:0007669"/>
    <property type="project" value="TreeGrafter"/>
</dbReference>
<dbReference type="AlphaFoldDB" id="A0A2S7KDT7"/>
<feature type="domain" description="MotA/TolQ/ExbB proton channel" evidence="10">
    <location>
        <begin position="160"/>
        <end position="276"/>
    </location>
</feature>
<dbReference type="Proteomes" id="UP000238314">
    <property type="component" value="Unassembled WGS sequence"/>
</dbReference>
<dbReference type="Pfam" id="PF01618">
    <property type="entry name" value="MotA_ExbB"/>
    <property type="match status" value="1"/>
</dbReference>
<keyword evidence="6 9" id="KW-1133">Transmembrane helix</keyword>
<feature type="transmembrane region" description="Helical" evidence="9">
    <location>
        <begin position="86"/>
        <end position="107"/>
    </location>
</feature>